<evidence type="ECO:0000256" key="1">
    <source>
        <dbReference type="SAM" id="MobiDB-lite"/>
    </source>
</evidence>
<name>A0A5B7DH29_PORTR</name>
<proteinExistence type="predicted"/>
<feature type="region of interest" description="Disordered" evidence="1">
    <location>
        <begin position="125"/>
        <end position="169"/>
    </location>
</feature>
<sequence length="169" mass="18225">MTASRSCPWPGQAHQPSSSETTKWPLRRMRGRGRHGGGTLVFYLCHRRGSHVVGAAGAGGTRPRVSNIARITTAASGRLNHTNFRSLALLSLNKAHHFHLSTSLPHRRVYYLEAVIVLVCGEEGATGEPSRGSRSTKPDPQHSTARLLTSPSASALHPPRQAPRFGTAP</sequence>
<dbReference type="Proteomes" id="UP000324222">
    <property type="component" value="Unassembled WGS sequence"/>
</dbReference>
<organism evidence="2 3">
    <name type="scientific">Portunus trituberculatus</name>
    <name type="common">Swimming crab</name>
    <name type="synonym">Neptunus trituberculatus</name>
    <dbReference type="NCBI Taxonomy" id="210409"/>
    <lineage>
        <taxon>Eukaryota</taxon>
        <taxon>Metazoa</taxon>
        <taxon>Ecdysozoa</taxon>
        <taxon>Arthropoda</taxon>
        <taxon>Crustacea</taxon>
        <taxon>Multicrustacea</taxon>
        <taxon>Malacostraca</taxon>
        <taxon>Eumalacostraca</taxon>
        <taxon>Eucarida</taxon>
        <taxon>Decapoda</taxon>
        <taxon>Pleocyemata</taxon>
        <taxon>Brachyura</taxon>
        <taxon>Eubrachyura</taxon>
        <taxon>Portunoidea</taxon>
        <taxon>Portunidae</taxon>
        <taxon>Portuninae</taxon>
        <taxon>Portunus</taxon>
    </lineage>
</organism>
<dbReference type="AlphaFoldDB" id="A0A5B7DH29"/>
<feature type="compositionally biased region" description="Polar residues" evidence="1">
    <location>
        <begin position="141"/>
        <end position="153"/>
    </location>
</feature>
<keyword evidence="3" id="KW-1185">Reference proteome</keyword>
<dbReference type="EMBL" id="VSRR010000910">
    <property type="protein sequence ID" value="MPC20792.1"/>
    <property type="molecule type" value="Genomic_DNA"/>
</dbReference>
<evidence type="ECO:0000313" key="2">
    <source>
        <dbReference type="EMBL" id="MPC20792.1"/>
    </source>
</evidence>
<gene>
    <name evidence="2" type="ORF">E2C01_013751</name>
</gene>
<feature type="region of interest" description="Disordered" evidence="1">
    <location>
        <begin position="1"/>
        <end position="23"/>
    </location>
</feature>
<comment type="caution">
    <text evidence="2">The sequence shown here is derived from an EMBL/GenBank/DDBJ whole genome shotgun (WGS) entry which is preliminary data.</text>
</comment>
<protein>
    <submittedName>
        <fullName evidence="2">Uncharacterized protein</fullName>
    </submittedName>
</protein>
<accession>A0A5B7DH29</accession>
<reference evidence="2 3" key="1">
    <citation type="submission" date="2019-05" db="EMBL/GenBank/DDBJ databases">
        <title>Another draft genome of Portunus trituberculatus and its Hox gene families provides insights of decapod evolution.</title>
        <authorList>
            <person name="Jeong J.-H."/>
            <person name="Song I."/>
            <person name="Kim S."/>
            <person name="Choi T."/>
            <person name="Kim D."/>
            <person name="Ryu S."/>
            <person name="Kim W."/>
        </authorList>
    </citation>
    <scope>NUCLEOTIDE SEQUENCE [LARGE SCALE GENOMIC DNA]</scope>
    <source>
        <tissue evidence="2">Muscle</tissue>
    </source>
</reference>
<evidence type="ECO:0000313" key="3">
    <source>
        <dbReference type="Proteomes" id="UP000324222"/>
    </source>
</evidence>